<feature type="compositionally biased region" description="Pro residues" evidence="1">
    <location>
        <begin position="1"/>
        <end position="16"/>
    </location>
</feature>
<dbReference type="Proteomes" id="UP000039217">
    <property type="component" value="Unassembled WGS sequence"/>
</dbReference>
<dbReference type="EMBL" id="CQQC01001076">
    <property type="protein sequence ID" value="CNV61796.1"/>
    <property type="molecule type" value="Genomic_DNA"/>
</dbReference>
<name>A0A655A141_MYCTX</name>
<reference evidence="4 5" key="1">
    <citation type="submission" date="2015-03" db="EMBL/GenBank/DDBJ databases">
        <authorList>
            <consortium name="Pathogen Informatics"/>
        </authorList>
    </citation>
    <scope>NUCLEOTIDE SEQUENCE [LARGE SCALE GENOMIC DNA]</scope>
    <source>
        <strain evidence="2 5">Bir 187</strain>
        <strain evidence="3 4">D00501624</strain>
    </source>
</reference>
<accession>A0A655A141</accession>
<feature type="region of interest" description="Disordered" evidence="1">
    <location>
        <begin position="1"/>
        <end position="21"/>
    </location>
</feature>
<dbReference type="EMBL" id="CNFU01000335">
    <property type="protein sequence ID" value="CKR64415.1"/>
    <property type="molecule type" value="Genomic_DNA"/>
</dbReference>
<protein>
    <submittedName>
        <fullName evidence="2">Uncharacterized protein</fullName>
    </submittedName>
</protein>
<sequence length="81" mass="8119">MLPTGVSPPGPTPPAPSATGTNMAINAVSNVITPNAHRHSPSCAKRPPVAGPISVATPHIADTSAEPRVHSDLGKVELISA</sequence>
<evidence type="ECO:0000313" key="4">
    <source>
        <dbReference type="Proteomes" id="UP000039217"/>
    </source>
</evidence>
<evidence type="ECO:0000313" key="2">
    <source>
        <dbReference type="EMBL" id="CKR64415.1"/>
    </source>
</evidence>
<evidence type="ECO:0000313" key="3">
    <source>
        <dbReference type="EMBL" id="CNV61796.1"/>
    </source>
</evidence>
<evidence type="ECO:0000256" key="1">
    <source>
        <dbReference type="SAM" id="MobiDB-lite"/>
    </source>
</evidence>
<gene>
    <name evidence="3" type="ORF">ERS007661_02817</name>
    <name evidence="2" type="ORF">ERS027661_01815</name>
</gene>
<evidence type="ECO:0000313" key="5">
    <source>
        <dbReference type="Proteomes" id="UP000049023"/>
    </source>
</evidence>
<proteinExistence type="predicted"/>
<dbReference type="Proteomes" id="UP000049023">
    <property type="component" value="Unassembled WGS sequence"/>
</dbReference>
<organism evidence="2 5">
    <name type="scientific">Mycobacterium tuberculosis</name>
    <dbReference type="NCBI Taxonomy" id="1773"/>
    <lineage>
        <taxon>Bacteria</taxon>
        <taxon>Bacillati</taxon>
        <taxon>Actinomycetota</taxon>
        <taxon>Actinomycetes</taxon>
        <taxon>Mycobacteriales</taxon>
        <taxon>Mycobacteriaceae</taxon>
        <taxon>Mycobacterium</taxon>
        <taxon>Mycobacterium tuberculosis complex</taxon>
    </lineage>
</organism>
<dbReference type="AlphaFoldDB" id="A0A655A141"/>